<dbReference type="InterPro" id="IPR024078">
    <property type="entry name" value="LmbE-like_dom_sf"/>
</dbReference>
<proteinExistence type="predicted"/>
<dbReference type="Pfam" id="PF02585">
    <property type="entry name" value="PIG-L"/>
    <property type="match status" value="1"/>
</dbReference>
<dbReference type="PANTHER" id="PTHR12993:SF11">
    <property type="entry name" value="N-ACETYLGLUCOSAMINYL-PHOSPHATIDYLINOSITOL DE-N-ACETYLASE"/>
    <property type="match status" value="1"/>
</dbReference>
<evidence type="ECO:0000313" key="1">
    <source>
        <dbReference type="EMBL" id="SIS38885.1"/>
    </source>
</evidence>
<dbReference type="InterPro" id="IPR003737">
    <property type="entry name" value="GlcNAc_PI_deacetylase-related"/>
</dbReference>
<dbReference type="AlphaFoldDB" id="A0A1N7IP81"/>
<dbReference type="RefSeq" id="WP_009708497.1">
    <property type="nucleotide sequence ID" value="NZ_CP048103.1"/>
</dbReference>
<dbReference type="EMBL" id="FTOD01000001">
    <property type="protein sequence ID" value="SIS38885.1"/>
    <property type="molecule type" value="Genomic_DNA"/>
</dbReference>
<dbReference type="GO" id="GO:0016811">
    <property type="term" value="F:hydrolase activity, acting on carbon-nitrogen (but not peptide) bonds, in linear amides"/>
    <property type="evidence" value="ECO:0007669"/>
    <property type="project" value="TreeGrafter"/>
</dbReference>
<dbReference type="SUPFAM" id="SSF102588">
    <property type="entry name" value="LmbE-like"/>
    <property type="match status" value="1"/>
</dbReference>
<accession>A0A1N7IP81</accession>
<dbReference type="Proteomes" id="UP000186795">
    <property type="component" value="Unassembled WGS sequence"/>
</dbReference>
<reference evidence="2" key="1">
    <citation type="submission" date="2017-01" db="EMBL/GenBank/DDBJ databases">
        <authorList>
            <person name="Varghese N."/>
            <person name="Submissions S."/>
        </authorList>
    </citation>
    <scope>NUCLEOTIDE SEQUENCE [LARGE SCALE GENOMIC DNA]</scope>
    <source>
        <strain evidence="2">DSM 45196</strain>
    </source>
</reference>
<dbReference type="PANTHER" id="PTHR12993">
    <property type="entry name" value="N-ACETYLGLUCOSAMINYL-PHOSPHATIDYLINOSITOL DE-N-ACETYLASE-RELATED"/>
    <property type="match status" value="1"/>
</dbReference>
<keyword evidence="2" id="KW-1185">Reference proteome</keyword>
<name>A0A1N7IP81_9BACL</name>
<sequence length="234" mass="26137">MKKKLMFIYAHPDDETFASGGTIARYARLSDCEIVLFCATRGEAGKTGNPPLCTREELGEVRSRELEGAAAVLGIDRVILRDYGDGRLAEVPFRQLVDEIAHQIRLEAPHAVVTFPPHGISGHPDHQVIQRATHEALAGMDDELKIPLYYTVVPESDSNTPGVHTTPLAEVTHRIDVAPFRKEIMNALQQHRTQHLSIQRVFPGVWEGDWKNLRRTEYYQIVNAPAGITGTELI</sequence>
<protein>
    <submittedName>
        <fullName evidence="1">N-acetylglucosaminyl deacetylase, LmbE family</fullName>
    </submittedName>
</protein>
<evidence type="ECO:0000313" key="2">
    <source>
        <dbReference type="Proteomes" id="UP000186795"/>
    </source>
</evidence>
<dbReference type="Gene3D" id="3.40.50.10320">
    <property type="entry name" value="LmbE-like"/>
    <property type="match status" value="1"/>
</dbReference>
<gene>
    <name evidence="1" type="ORF">SAMN05421790_101179</name>
</gene>
<dbReference type="OrthoDB" id="9790023at2"/>
<organism evidence="1 2">
    <name type="scientific">Kroppenstedtia eburnea</name>
    <dbReference type="NCBI Taxonomy" id="714067"/>
    <lineage>
        <taxon>Bacteria</taxon>
        <taxon>Bacillati</taxon>
        <taxon>Bacillota</taxon>
        <taxon>Bacilli</taxon>
        <taxon>Bacillales</taxon>
        <taxon>Thermoactinomycetaceae</taxon>
        <taxon>Kroppenstedtia</taxon>
    </lineage>
</organism>